<keyword evidence="4" id="KW-1185">Reference proteome</keyword>
<reference evidence="3" key="4">
    <citation type="journal article" date="2015" name="G3 (Bethesda)">
        <title>Genome sequences of three phytopathogenic species of the Magnaporthaceae family of fungi.</title>
        <authorList>
            <person name="Okagaki L.H."/>
            <person name="Nunes C.C."/>
            <person name="Sailsbery J."/>
            <person name="Clay B."/>
            <person name="Brown D."/>
            <person name="John T."/>
            <person name="Oh Y."/>
            <person name="Young N."/>
            <person name="Fitzgerald M."/>
            <person name="Haas B.J."/>
            <person name="Zeng Q."/>
            <person name="Young S."/>
            <person name="Adiconis X."/>
            <person name="Fan L."/>
            <person name="Levin J.Z."/>
            <person name="Mitchell T.K."/>
            <person name="Okubara P.A."/>
            <person name="Farman M.L."/>
            <person name="Kohn L.M."/>
            <person name="Birren B."/>
            <person name="Ma L.-J."/>
            <person name="Dean R.A."/>
        </authorList>
    </citation>
    <scope>NUCLEOTIDE SEQUENCE</scope>
    <source>
        <strain evidence="3">ATCC 64411 / 73-15</strain>
    </source>
</reference>
<feature type="region of interest" description="Disordered" evidence="1">
    <location>
        <begin position="223"/>
        <end position="326"/>
    </location>
</feature>
<dbReference type="EMBL" id="ADBL01000514">
    <property type="status" value="NOT_ANNOTATED_CDS"/>
    <property type="molecule type" value="Genomic_DNA"/>
</dbReference>
<dbReference type="AlphaFoldDB" id="A0A0C4DQ91"/>
<dbReference type="EMBL" id="GL876967">
    <property type="protein sequence ID" value="KLU82962.1"/>
    <property type="molecule type" value="Genomic_DNA"/>
</dbReference>
<feature type="compositionally biased region" description="Low complexity" evidence="1">
    <location>
        <begin position="264"/>
        <end position="284"/>
    </location>
</feature>
<reference evidence="2" key="3">
    <citation type="submission" date="2011-03" db="EMBL/GenBank/DDBJ databases">
        <title>Annotation of Magnaporthe poae ATCC 64411.</title>
        <authorList>
            <person name="Ma L.-J."/>
            <person name="Dead R."/>
            <person name="Young S.K."/>
            <person name="Zeng Q."/>
            <person name="Gargeya S."/>
            <person name="Fitzgerald M."/>
            <person name="Haas B."/>
            <person name="Abouelleil A."/>
            <person name="Alvarado L."/>
            <person name="Arachchi H.M."/>
            <person name="Berlin A."/>
            <person name="Brown A."/>
            <person name="Chapman S.B."/>
            <person name="Chen Z."/>
            <person name="Dunbar C."/>
            <person name="Freedman E."/>
            <person name="Gearin G."/>
            <person name="Gellesch M."/>
            <person name="Goldberg J."/>
            <person name="Griggs A."/>
            <person name="Gujja S."/>
            <person name="Heiman D."/>
            <person name="Howarth C."/>
            <person name="Larson L."/>
            <person name="Lui A."/>
            <person name="MacDonald P.J.P."/>
            <person name="Mehta T."/>
            <person name="Montmayeur A."/>
            <person name="Murphy C."/>
            <person name="Neiman D."/>
            <person name="Pearson M."/>
            <person name="Priest M."/>
            <person name="Roberts A."/>
            <person name="Saif S."/>
            <person name="Shea T."/>
            <person name="Shenoy N."/>
            <person name="Sisk P."/>
            <person name="Stolte C."/>
            <person name="Sykes S."/>
            <person name="Yandava C."/>
            <person name="Wortman J."/>
            <person name="Nusbaum C."/>
            <person name="Birren B."/>
        </authorList>
    </citation>
    <scope>NUCLEOTIDE SEQUENCE</scope>
    <source>
        <strain evidence="2">ATCC 64411</strain>
    </source>
</reference>
<reference evidence="2" key="1">
    <citation type="submission" date="2010-05" db="EMBL/GenBank/DDBJ databases">
        <title>The Genome Sequence of Magnaporthe poae strain ATCC 64411.</title>
        <authorList>
            <consortium name="The Broad Institute Genome Sequencing Platform"/>
            <consortium name="Broad Institute Genome Sequencing Center for Infectious Disease"/>
            <person name="Ma L.-J."/>
            <person name="Dead R."/>
            <person name="Young S."/>
            <person name="Zeng Q."/>
            <person name="Koehrsen M."/>
            <person name="Alvarado L."/>
            <person name="Berlin A."/>
            <person name="Chapman S.B."/>
            <person name="Chen Z."/>
            <person name="Freedman E."/>
            <person name="Gellesch M."/>
            <person name="Goldberg J."/>
            <person name="Griggs A."/>
            <person name="Gujja S."/>
            <person name="Heilman E.R."/>
            <person name="Heiman D."/>
            <person name="Hepburn T."/>
            <person name="Howarth C."/>
            <person name="Jen D."/>
            <person name="Larson L."/>
            <person name="Mehta T."/>
            <person name="Neiman D."/>
            <person name="Pearson M."/>
            <person name="Roberts A."/>
            <person name="Saif S."/>
            <person name="Shea T."/>
            <person name="Shenoy N."/>
            <person name="Sisk P."/>
            <person name="Stolte C."/>
            <person name="Sykes S."/>
            <person name="Walk T."/>
            <person name="White J."/>
            <person name="Yandava C."/>
            <person name="Haas B."/>
            <person name="Nusbaum C."/>
            <person name="Birren B."/>
        </authorList>
    </citation>
    <scope>NUCLEOTIDE SEQUENCE</scope>
    <source>
        <strain evidence="2">ATCC 64411</strain>
    </source>
</reference>
<evidence type="ECO:0000313" key="4">
    <source>
        <dbReference type="Proteomes" id="UP000011715"/>
    </source>
</evidence>
<evidence type="ECO:0000256" key="1">
    <source>
        <dbReference type="SAM" id="MobiDB-lite"/>
    </source>
</evidence>
<proteinExistence type="predicted"/>
<evidence type="ECO:0000313" key="3">
    <source>
        <dbReference type="EnsemblFungi" id="MAPG_02029T0"/>
    </source>
</evidence>
<dbReference type="Proteomes" id="UP000011715">
    <property type="component" value="Unassembled WGS sequence"/>
</dbReference>
<accession>A0A0C4DQ91</accession>
<name>A0A0C4DQ91_MAGP6</name>
<organism evidence="3 4">
    <name type="scientific">Magnaporthiopsis poae (strain ATCC 64411 / 73-15)</name>
    <name type="common">Kentucky bluegrass fungus</name>
    <name type="synonym">Magnaporthe poae</name>
    <dbReference type="NCBI Taxonomy" id="644358"/>
    <lineage>
        <taxon>Eukaryota</taxon>
        <taxon>Fungi</taxon>
        <taxon>Dikarya</taxon>
        <taxon>Ascomycota</taxon>
        <taxon>Pezizomycotina</taxon>
        <taxon>Sordariomycetes</taxon>
        <taxon>Sordariomycetidae</taxon>
        <taxon>Magnaporthales</taxon>
        <taxon>Magnaporthaceae</taxon>
        <taxon>Magnaporthiopsis</taxon>
    </lineage>
</organism>
<sequence>MDMADPSPPGPRPKIAVIQRALDRQHDDVGTGAFQQIWGIKAPNPKSWFVPVREKSRPSGAQTLQDQERRVVTANGMRAGQLRRLLSDGGEALGSWGRRRVKGAQPGCQQLGSSPSFRAKPSSTTFCSSWPTNNLVQQRPGHISVVFGPSRLPDFINSSRPHRRWERAVASMFGTAPLVWMRRLLNQTVQTKRDGARSPPVWGKCLETRGETPPTCKCAQSVSCSQNAMGPGPSTEDIAGLGAVSDGARKSRPLPLKGSHGRPDAAAASAGRRGGRPARNPGAAKQCTMATDPIRACSHWPAAGPNDHAPASGSDSAARDPEEEMG</sequence>
<reference evidence="4" key="2">
    <citation type="submission" date="2010-05" db="EMBL/GenBank/DDBJ databases">
        <title>The genome sequence of Magnaporthe poae strain ATCC 64411.</title>
        <authorList>
            <person name="Ma L.-J."/>
            <person name="Dead R."/>
            <person name="Young S."/>
            <person name="Zeng Q."/>
            <person name="Koehrsen M."/>
            <person name="Alvarado L."/>
            <person name="Berlin A."/>
            <person name="Chapman S.B."/>
            <person name="Chen Z."/>
            <person name="Freedman E."/>
            <person name="Gellesch M."/>
            <person name="Goldberg J."/>
            <person name="Griggs A."/>
            <person name="Gujja S."/>
            <person name="Heilman E.R."/>
            <person name="Heiman D."/>
            <person name="Hepburn T."/>
            <person name="Howarth C."/>
            <person name="Jen D."/>
            <person name="Larson L."/>
            <person name="Mehta T."/>
            <person name="Neiman D."/>
            <person name="Pearson M."/>
            <person name="Roberts A."/>
            <person name="Saif S."/>
            <person name="Shea T."/>
            <person name="Shenoy N."/>
            <person name="Sisk P."/>
            <person name="Stolte C."/>
            <person name="Sykes S."/>
            <person name="Walk T."/>
            <person name="White J."/>
            <person name="Yandava C."/>
            <person name="Haas B."/>
            <person name="Nusbaum C."/>
            <person name="Birren B."/>
        </authorList>
    </citation>
    <scope>NUCLEOTIDE SEQUENCE [LARGE SCALE GENOMIC DNA]</scope>
    <source>
        <strain evidence="4">ATCC 64411 / 73-15</strain>
    </source>
</reference>
<dbReference type="VEuPathDB" id="FungiDB:MAPG_02029"/>
<dbReference type="EnsemblFungi" id="MAPG_02029T0">
    <property type="protein sequence ID" value="MAPG_02029T0"/>
    <property type="gene ID" value="MAPG_02029"/>
</dbReference>
<evidence type="ECO:0000313" key="2">
    <source>
        <dbReference type="EMBL" id="KLU82962.1"/>
    </source>
</evidence>
<gene>
    <name evidence="2" type="ORF">MAPG_02029</name>
</gene>
<reference evidence="3" key="5">
    <citation type="submission" date="2015-06" db="UniProtKB">
        <authorList>
            <consortium name="EnsemblFungi"/>
        </authorList>
    </citation>
    <scope>IDENTIFICATION</scope>
    <source>
        <strain evidence="3">ATCC 64411</strain>
    </source>
</reference>
<protein>
    <submittedName>
        <fullName evidence="2 3">Uncharacterized protein</fullName>
    </submittedName>
</protein>